<dbReference type="AlphaFoldDB" id="A0A024SA71"/>
<proteinExistence type="predicted"/>
<dbReference type="Gene3D" id="2.40.50.140">
    <property type="entry name" value="Nucleic acid-binding proteins"/>
    <property type="match status" value="1"/>
</dbReference>
<dbReference type="GO" id="GO:0043047">
    <property type="term" value="F:single-stranded telomeric DNA binding"/>
    <property type="evidence" value="ECO:0007669"/>
    <property type="project" value="InterPro"/>
</dbReference>
<dbReference type="EMBL" id="KI911149">
    <property type="protein sequence ID" value="ETS01102.1"/>
    <property type="molecule type" value="Genomic_DNA"/>
</dbReference>
<evidence type="ECO:0000313" key="1">
    <source>
        <dbReference type="EMBL" id="ETS01102.1"/>
    </source>
</evidence>
<reference evidence="2" key="1">
    <citation type="journal article" date="2013" name="Ind. Biotechnol.">
        <title>Comparative genomics analysis of Trichoderma reesei strains.</title>
        <authorList>
            <person name="Koike H."/>
            <person name="Aerts A."/>
            <person name="LaButti K."/>
            <person name="Grigoriev I.V."/>
            <person name="Baker S.E."/>
        </authorList>
    </citation>
    <scope>NUCLEOTIDE SEQUENCE [LARGE SCALE GENOMIC DNA]</scope>
    <source>
        <strain evidence="2">ATCC 56765 / BCRC 32924 / NRRL 11460 / Rut C-30</strain>
    </source>
</reference>
<dbReference type="Proteomes" id="UP000024376">
    <property type="component" value="Unassembled WGS sequence"/>
</dbReference>
<dbReference type="KEGG" id="trr:M419DRAFT_81533"/>
<dbReference type="GO" id="GO:1990879">
    <property type="term" value="C:CST complex"/>
    <property type="evidence" value="ECO:0007669"/>
    <property type="project" value="InterPro"/>
</dbReference>
<evidence type="ECO:0000313" key="2">
    <source>
        <dbReference type="Proteomes" id="UP000024376"/>
    </source>
</evidence>
<organism evidence="1 2">
    <name type="scientific">Hypocrea jecorina (strain ATCC 56765 / BCRC 32924 / NRRL 11460 / Rut C-30)</name>
    <name type="common">Trichoderma reesei</name>
    <dbReference type="NCBI Taxonomy" id="1344414"/>
    <lineage>
        <taxon>Eukaryota</taxon>
        <taxon>Fungi</taxon>
        <taxon>Dikarya</taxon>
        <taxon>Ascomycota</taxon>
        <taxon>Pezizomycotina</taxon>
        <taxon>Sordariomycetes</taxon>
        <taxon>Hypocreomycetidae</taxon>
        <taxon>Hypocreales</taxon>
        <taxon>Hypocreaceae</taxon>
        <taxon>Trichoderma</taxon>
    </lineage>
</organism>
<protein>
    <recommendedName>
        <fullName evidence="3">CST complex subunit Ten1</fullName>
    </recommendedName>
</protein>
<gene>
    <name evidence="1" type="ORF">M419DRAFT_81533</name>
</gene>
<dbReference type="InterPro" id="IPR024222">
    <property type="entry name" value="Ten1_fungal"/>
</dbReference>
<name>A0A024SA71_HYPJR</name>
<dbReference type="HOGENOM" id="CLU_102601_1_0_1"/>
<dbReference type="OrthoDB" id="5275361at2759"/>
<dbReference type="Pfam" id="PF12658">
    <property type="entry name" value="Ten1"/>
    <property type="match status" value="1"/>
</dbReference>
<sequence length="121" mass="13499">MSWGPVPSKLYLLSQLQDVPVGDKVRFLGCVISYDTATACLELGHMYPPDTNETVRVDIELVLETIQPGLTQVGQWVNVVGYIREGRGSPVHVQALLVWLTGPLDLGRYEKSLQDQMMERA</sequence>
<dbReference type="GO" id="GO:0016233">
    <property type="term" value="P:telomere capping"/>
    <property type="evidence" value="ECO:0007669"/>
    <property type="project" value="InterPro"/>
</dbReference>
<accession>A0A024SA71</accession>
<evidence type="ECO:0008006" key="3">
    <source>
        <dbReference type="Google" id="ProtNLM"/>
    </source>
</evidence>
<dbReference type="InterPro" id="IPR012340">
    <property type="entry name" value="NA-bd_OB-fold"/>
</dbReference>